<dbReference type="EMBL" id="CM023470">
    <property type="protein sequence ID" value="KAH7978045.1"/>
    <property type="molecule type" value="Genomic_DNA"/>
</dbReference>
<evidence type="ECO:0000313" key="1">
    <source>
        <dbReference type="EMBL" id="KAH7978045.1"/>
    </source>
</evidence>
<name>A0ACB8DU76_DERSI</name>
<dbReference type="Proteomes" id="UP000821865">
    <property type="component" value="Chromosome 1"/>
</dbReference>
<organism evidence="1 2">
    <name type="scientific">Dermacentor silvarum</name>
    <name type="common">Tick</name>
    <dbReference type="NCBI Taxonomy" id="543639"/>
    <lineage>
        <taxon>Eukaryota</taxon>
        <taxon>Metazoa</taxon>
        <taxon>Ecdysozoa</taxon>
        <taxon>Arthropoda</taxon>
        <taxon>Chelicerata</taxon>
        <taxon>Arachnida</taxon>
        <taxon>Acari</taxon>
        <taxon>Parasitiformes</taxon>
        <taxon>Ixodida</taxon>
        <taxon>Ixodoidea</taxon>
        <taxon>Ixodidae</taxon>
        <taxon>Rhipicephalinae</taxon>
        <taxon>Dermacentor</taxon>
    </lineage>
</organism>
<keyword evidence="2" id="KW-1185">Reference proteome</keyword>
<gene>
    <name evidence="1" type="ORF">HPB49_004308</name>
</gene>
<comment type="caution">
    <text evidence="1">The sequence shown here is derived from an EMBL/GenBank/DDBJ whole genome shotgun (WGS) entry which is preliminary data.</text>
</comment>
<proteinExistence type="predicted"/>
<reference evidence="1" key="1">
    <citation type="submission" date="2020-05" db="EMBL/GenBank/DDBJ databases">
        <title>Large-scale comparative analyses of tick genomes elucidate their genetic diversity and vector capacities.</title>
        <authorList>
            <person name="Jia N."/>
            <person name="Wang J."/>
            <person name="Shi W."/>
            <person name="Du L."/>
            <person name="Sun Y."/>
            <person name="Zhan W."/>
            <person name="Jiang J."/>
            <person name="Wang Q."/>
            <person name="Zhang B."/>
            <person name="Ji P."/>
            <person name="Sakyi L.B."/>
            <person name="Cui X."/>
            <person name="Yuan T."/>
            <person name="Jiang B."/>
            <person name="Yang W."/>
            <person name="Lam T.T.-Y."/>
            <person name="Chang Q."/>
            <person name="Ding S."/>
            <person name="Wang X."/>
            <person name="Zhu J."/>
            <person name="Ruan X."/>
            <person name="Zhao L."/>
            <person name="Wei J."/>
            <person name="Que T."/>
            <person name="Du C."/>
            <person name="Cheng J."/>
            <person name="Dai P."/>
            <person name="Han X."/>
            <person name="Huang E."/>
            <person name="Gao Y."/>
            <person name="Liu J."/>
            <person name="Shao H."/>
            <person name="Ye R."/>
            <person name="Li L."/>
            <person name="Wei W."/>
            <person name="Wang X."/>
            <person name="Wang C."/>
            <person name="Yang T."/>
            <person name="Huo Q."/>
            <person name="Li W."/>
            <person name="Guo W."/>
            <person name="Chen H."/>
            <person name="Zhou L."/>
            <person name="Ni X."/>
            <person name="Tian J."/>
            <person name="Zhou Y."/>
            <person name="Sheng Y."/>
            <person name="Liu T."/>
            <person name="Pan Y."/>
            <person name="Xia L."/>
            <person name="Li J."/>
            <person name="Zhao F."/>
            <person name="Cao W."/>
        </authorList>
    </citation>
    <scope>NUCLEOTIDE SEQUENCE</scope>
    <source>
        <strain evidence="1">Dsil-2018</strain>
    </source>
</reference>
<protein>
    <submittedName>
        <fullName evidence="1">Uncharacterized protein</fullName>
    </submittedName>
</protein>
<accession>A0ACB8DU76</accession>
<sequence>MQEKIDDLENRSRRSNVLFYGISDTNKSEASDVSERLASEFCTNKLGISVSTIARAHRIGRFSPVKPRPIIAKLFNEKEVETVMANGFKLKNTTFSVSRDYSEAVRDIQHDESVSDEDVVVMFDSSSEEDSDDVFTDSDSEAEESSDDTMASAREWYQIDPDSIPAV</sequence>
<evidence type="ECO:0000313" key="2">
    <source>
        <dbReference type="Proteomes" id="UP000821865"/>
    </source>
</evidence>